<keyword evidence="4" id="KW-1185">Reference proteome</keyword>
<evidence type="ECO:0000313" key="3">
    <source>
        <dbReference type="EMBL" id="GMN60505.1"/>
    </source>
</evidence>
<dbReference type="SUPFAM" id="SSF52200">
    <property type="entry name" value="Toll/Interleukin receptor TIR domain"/>
    <property type="match status" value="1"/>
</dbReference>
<evidence type="ECO:0000313" key="4">
    <source>
        <dbReference type="Proteomes" id="UP001187192"/>
    </source>
</evidence>
<dbReference type="PROSITE" id="PS50104">
    <property type="entry name" value="TIR"/>
    <property type="match status" value="1"/>
</dbReference>
<accession>A0AA88DSN6</accession>
<sequence length="168" mass="19133">MASSSSSSSSSSSIPTPAKHDVFLSFTGQDTRDKFTSHFHAKLLQKHIETYIDYRIPKGGDISDKLIEAIKGSKISVIIFSQNYAFSSWCLDEVVCILKCKKKRGQIVVPVFYDVDPTIVRKQLKTYKAAFAKHEKRFKERMDKVENWRSALKEAADMPGWDSRTYKG</sequence>
<dbReference type="Gene3D" id="3.40.50.10140">
    <property type="entry name" value="Toll/interleukin-1 receptor homology (TIR) domain"/>
    <property type="match status" value="1"/>
</dbReference>
<proteinExistence type="predicted"/>
<dbReference type="InterPro" id="IPR035897">
    <property type="entry name" value="Toll_tir_struct_dom_sf"/>
</dbReference>
<evidence type="ECO:0000256" key="1">
    <source>
        <dbReference type="ARBA" id="ARBA00023027"/>
    </source>
</evidence>
<dbReference type="FunFam" id="3.40.50.10140:FF:000007">
    <property type="entry name" value="Disease resistance protein (TIR-NBS-LRR class)"/>
    <property type="match status" value="1"/>
</dbReference>
<protein>
    <recommendedName>
        <fullName evidence="2">TIR domain-containing protein</fullName>
    </recommendedName>
</protein>
<dbReference type="GO" id="GO:0007165">
    <property type="term" value="P:signal transduction"/>
    <property type="evidence" value="ECO:0007669"/>
    <property type="project" value="InterPro"/>
</dbReference>
<gene>
    <name evidence="3" type="ORF">TIFTF001_029598</name>
</gene>
<reference evidence="3" key="1">
    <citation type="submission" date="2023-07" db="EMBL/GenBank/DDBJ databases">
        <title>draft genome sequence of fig (Ficus carica).</title>
        <authorList>
            <person name="Takahashi T."/>
            <person name="Nishimura K."/>
        </authorList>
    </citation>
    <scope>NUCLEOTIDE SEQUENCE</scope>
</reference>
<dbReference type="SMART" id="SM00255">
    <property type="entry name" value="TIR"/>
    <property type="match status" value="1"/>
</dbReference>
<dbReference type="EMBL" id="BTGU01000099">
    <property type="protein sequence ID" value="GMN60505.1"/>
    <property type="molecule type" value="Genomic_DNA"/>
</dbReference>
<name>A0AA88DSN6_FICCA</name>
<dbReference type="PANTHER" id="PTHR32009:SF159">
    <property type="entry name" value="TIR DOMAIN-CONTAINING PROTEIN"/>
    <property type="match status" value="1"/>
</dbReference>
<keyword evidence="1" id="KW-0520">NAD</keyword>
<dbReference type="Proteomes" id="UP001187192">
    <property type="component" value="Unassembled WGS sequence"/>
</dbReference>
<evidence type="ECO:0000259" key="2">
    <source>
        <dbReference type="PROSITE" id="PS50104"/>
    </source>
</evidence>
<dbReference type="AlphaFoldDB" id="A0AA88DSN6"/>
<feature type="domain" description="TIR" evidence="2">
    <location>
        <begin position="18"/>
        <end position="168"/>
    </location>
</feature>
<organism evidence="3 4">
    <name type="scientific">Ficus carica</name>
    <name type="common">Common fig</name>
    <dbReference type="NCBI Taxonomy" id="3494"/>
    <lineage>
        <taxon>Eukaryota</taxon>
        <taxon>Viridiplantae</taxon>
        <taxon>Streptophyta</taxon>
        <taxon>Embryophyta</taxon>
        <taxon>Tracheophyta</taxon>
        <taxon>Spermatophyta</taxon>
        <taxon>Magnoliopsida</taxon>
        <taxon>eudicotyledons</taxon>
        <taxon>Gunneridae</taxon>
        <taxon>Pentapetalae</taxon>
        <taxon>rosids</taxon>
        <taxon>fabids</taxon>
        <taxon>Rosales</taxon>
        <taxon>Moraceae</taxon>
        <taxon>Ficeae</taxon>
        <taxon>Ficus</taxon>
    </lineage>
</organism>
<comment type="caution">
    <text evidence="3">The sequence shown here is derived from an EMBL/GenBank/DDBJ whole genome shotgun (WGS) entry which is preliminary data.</text>
</comment>
<dbReference type="PANTHER" id="PTHR32009">
    <property type="entry name" value="TMV RESISTANCE PROTEIN N-LIKE"/>
    <property type="match status" value="1"/>
</dbReference>
<dbReference type="InterPro" id="IPR000157">
    <property type="entry name" value="TIR_dom"/>
</dbReference>
<dbReference type="Pfam" id="PF01582">
    <property type="entry name" value="TIR"/>
    <property type="match status" value="1"/>
</dbReference>